<feature type="region of interest" description="Disordered" evidence="1">
    <location>
        <begin position="1"/>
        <end position="26"/>
    </location>
</feature>
<keyword evidence="3" id="KW-1185">Reference proteome</keyword>
<evidence type="ECO:0000313" key="3">
    <source>
        <dbReference type="Proteomes" id="UP000693946"/>
    </source>
</evidence>
<gene>
    <name evidence="2" type="ORF">JOB18_030679</name>
</gene>
<proteinExistence type="predicted"/>
<dbReference type="Proteomes" id="UP000693946">
    <property type="component" value="Linkage Group LG11"/>
</dbReference>
<reference evidence="2 3" key="1">
    <citation type="journal article" date="2021" name="Sci. Rep.">
        <title>Chromosome anchoring in Senegalese sole (Solea senegalensis) reveals sex-associated markers and genome rearrangements in flatfish.</title>
        <authorList>
            <person name="Guerrero-Cozar I."/>
            <person name="Gomez-Garrido J."/>
            <person name="Berbel C."/>
            <person name="Martinez-Blanch J.F."/>
            <person name="Alioto T."/>
            <person name="Claros M.G."/>
            <person name="Gagnaire P.A."/>
            <person name="Manchado M."/>
        </authorList>
    </citation>
    <scope>NUCLEOTIDE SEQUENCE [LARGE SCALE GENOMIC DNA]</scope>
    <source>
        <strain evidence="2">Sse05_10M</strain>
    </source>
</reference>
<name>A0AAV6STZ6_SOLSE</name>
<dbReference type="EMBL" id="JAGKHQ010000003">
    <property type="protein sequence ID" value="KAG7520502.1"/>
    <property type="molecule type" value="Genomic_DNA"/>
</dbReference>
<feature type="compositionally biased region" description="Pro residues" evidence="1">
    <location>
        <begin position="1"/>
        <end position="15"/>
    </location>
</feature>
<accession>A0AAV6STZ6</accession>
<sequence>MDIPPPPPPPPPCEPPPKHTHTHIHPLNPLPLHHTCTHTHTPSSSILSTWFTASLLHPCRDPQQTARAPSCGGWGRRLSYTLLPISTFVRATPSKGKTTNGDFSLCSKCMALRVIGDKTTPPAPSLPALLVKL</sequence>
<comment type="caution">
    <text evidence="2">The sequence shown here is derived from an EMBL/GenBank/DDBJ whole genome shotgun (WGS) entry which is preliminary data.</text>
</comment>
<organism evidence="2 3">
    <name type="scientific">Solea senegalensis</name>
    <name type="common">Senegalese sole</name>
    <dbReference type="NCBI Taxonomy" id="28829"/>
    <lineage>
        <taxon>Eukaryota</taxon>
        <taxon>Metazoa</taxon>
        <taxon>Chordata</taxon>
        <taxon>Craniata</taxon>
        <taxon>Vertebrata</taxon>
        <taxon>Euteleostomi</taxon>
        <taxon>Actinopterygii</taxon>
        <taxon>Neopterygii</taxon>
        <taxon>Teleostei</taxon>
        <taxon>Neoteleostei</taxon>
        <taxon>Acanthomorphata</taxon>
        <taxon>Carangaria</taxon>
        <taxon>Pleuronectiformes</taxon>
        <taxon>Pleuronectoidei</taxon>
        <taxon>Soleidae</taxon>
        <taxon>Solea</taxon>
    </lineage>
</organism>
<evidence type="ECO:0000256" key="1">
    <source>
        <dbReference type="SAM" id="MobiDB-lite"/>
    </source>
</evidence>
<dbReference type="AlphaFoldDB" id="A0AAV6STZ6"/>
<protein>
    <submittedName>
        <fullName evidence="2">Uncharacterized protein</fullName>
    </submittedName>
</protein>
<evidence type="ECO:0000313" key="2">
    <source>
        <dbReference type="EMBL" id="KAG7520502.1"/>
    </source>
</evidence>